<feature type="compositionally biased region" description="Polar residues" evidence="1">
    <location>
        <begin position="1"/>
        <end position="11"/>
    </location>
</feature>
<comment type="caution">
    <text evidence="2">The sequence shown here is derived from an EMBL/GenBank/DDBJ whole genome shotgun (WGS) entry which is preliminary data.</text>
</comment>
<dbReference type="EMBL" id="BLXT01003974">
    <property type="protein sequence ID" value="GFO08656.1"/>
    <property type="molecule type" value="Genomic_DNA"/>
</dbReference>
<evidence type="ECO:0000313" key="2">
    <source>
        <dbReference type="EMBL" id="GFO08656.1"/>
    </source>
</evidence>
<organism evidence="2 3">
    <name type="scientific">Plakobranchus ocellatus</name>
    <dbReference type="NCBI Taxonomy" id="259542"/>
    <lineage>
        <taxon>Eukaryota</taxon>
        <taxon>Metazoa</taxon>
        <taxon>Spiralia</taxon>
        <taxon>Lophotrochozoa</taxon>
        <taxon>Mollusca</taxon>
        <taxon>Gastropoda</taxon>
        <taxon>Heterobranchia</taxon>
        <taxon>Euthyneura</taxon>
        <taxon>Panpulmonata</taxon>
        <taxon>Sacoglossa</taxon>
        <taxon>Placobranchoidea</taxon>
        <taxon>Plakobranchidae</taxon>
        <taxon>Plakobranchus</taxon>
    </lineage>
</organism>
<dbReference type="Proteomes" id="UP000735302">
    <property type="component" value="Unassembled WGS sequence"/>
</dbReference>
<gene>
    <name evidence="2" type="ORF">PoB_003516100</name>
</gene>
<evidence type="ECO:0000256" key="1">
    <source>
        <dbReference type="SAM" id="MobiDB-lite"/>
    </source>
</evidence>
<dbReference type="AlphaFoldDB" id="A0AAV4AQ00"/>
<proteinExistence type="predicted"/>
<sequence>MDLISKHSSGNGKCRERKTKTRRDDNDDDNDTVNYDVYISAKLELEGEDPLIFFRIDDDDGDDDACNGVGGDLNDICDGAIGRGGDDYGSVVYKDDFDNNNL</sequence>
<keyword evidence="3" id="KW-1185">Reference proteome</keyword>
<feature type="region of interest" description="Disordered" evidence="1">
    <location>
        <begin position="1"/>
        <end position="32"/>
    </location>
</feature>
<reference evidence="2 3" key="1">
    <citation type="journal article" date="2021" name="Elife">
        <title>Chloroplast acquisition without the gene transfer in kleptoplastic sea slugs, Plakobranchus ocellatus.</title>
        <authorList>
            <person name="Maeda T."/>
            <person name="Takahashi S."/>
            <person name="Yoshida T."/>
            <person name="Shimamura S."/>
            <person name="Takaki Y."/>
            <person name="Nagai Y."/>
            <person name="Toyoda A."/>
            <person name="Suzuki Y."/>
            <person name="Arimoto A."/>
            <person name="Ishii H."/>
            <person name="Satoh N."/>
            <person name="Nishiyama T."/>
            <person name="Hasebe M."/>
            <person name="Maruyama T."/>
            <person name="Minagawa J."/>
            <person name="Obokata J."/>
            <person name="Shigenobu S."/>
        </authorList>
    </citation>
    <scope>NUCLEOTIDE SEQUENCE [LARGE SCALE GENOMIC DNA]</scope>
</reference>
<protein>
    <submittedName>
        <fullName evidence="2">Uncharacterized protein</fullName>
    </submittedName>
</protein>
<accession>A0AAV4AQ00</accession>
<evidence type="ECO:0000313" key="3">
    <source>
        <dbReference type="Proteomes" id="UP000735302"/>
    </source>
</evidence>
<name>A0AAV4AQ00_9GAST</name>